<dbReference type="GO" id="GO:0005814">
    <property type="term" value="C:centriole"/>
    <property type="evidence" value="ECO:0007669"/>
    <property type="project" value="InterPro"/>
</dbReference>
<dbReference type="OrthoDB" id="10028852at2759"/>
<dbReference type="AlphaFoldDB" id="A0A8M1HHA9"/>
<organism evidence="2 3">
    <name type="scientific">Betta splendens</name>
    <name type="common">Siamese fighting fish</name>
    <dbReference type="NCBI Taxonomy" id="158456"/>
    <lineage>
        <taxon>Eukaryota</taxon>
        <taxon>Metazoa</taxon>
        <taxon>Chordata</taxon>
        <taxon>Craniata</taxon>
        <taxon>Vertebrata</taxon>
        <taxon>Euteleostomi</taxon>
        <taxon>Actinopterygii</taxon>
        <taxon>Neopterygii</taxon>
        <taxon>Teleostei</taxon>
        <taxon>Neoteleostei</taxon>
        <taxon>Acanthomorphata</taxon>
        <taxon>Anabantaria</taxon>
        <taxon>Anabantiformes</taxon>
        <taxon>Anabantoidei</taxon>
        <taxon>Osphronemidae</taxon>
        <taxon>Betta</taxon>
    </lineage>
</organism>
<dbReference type="KEGG" id="bspl:114860896"/>
<dbReference type="GO" id="GO:0007099">
    <property type="term" value="P:centriole replication"/>
    <property type="evidence" value="ECO:0007669"/>
    <property type="project" value="InterPro"/>
</dbReference>
<dbReference type="GO" id="GO:1903723">
    <property type="term" value="P:negative regulation of centriole elongation"/>
    <property type="evidence" value="ECO:0007669"/>
    <property type="project" value="TreeGrafter"/>
</dbReference>
<dbReference type="GO" id="GO:0032053">
    <property type="term" value="P:ciliary basal body organization"/>
    <property type="evidence" value="ECO:0007669"/>
    <property type="project" value="TreeGrafter"/>
</dbReference>
<dbReference type="Proteomes" id="UP000515150">
    <property type="component" value="Chromosome 8"/>
</dbReference>
<protein>
    <submittedName>
        <fullName evidence="3">Centriolar coiled-coil protein of 110 kDa-like</fullName>
    </submittedName>
</protein>
<dbReference type="InterPro" id="IPR033207">
    <property type="entry name" value="CCP110"/>
</dbReference>
<dbReference type="GO" id="GO:0032465">
    <property type="term" value="P:regulation of cytokinesis"/>
    <property type="evidence" value="ECO:0007669"/>
    <property type="project" value="InterPro"/>
</dbReference>
<gene>
    <name evidence="3" type="primary">LOC114860896</name>
</gene>
<name>A0A8M1HHA9_BETSP</name>
<feature type="compositionally biased region" description="Basic and acidic residues" evidence="1">
    <location>
        <begin position="89"/>
        <end position="105"/>
    </location>
</feature>
<evidence type="ECO:0000313" key="2">
    <source>
        <dbReference type="Proteomes" id="UP000515150"/>
    </source>
</evidence>
<evidence type="ECO:0000256" key="1">
    <source>
        <dbReference type="SAM" id="MobiDB-lite"/>
    </source>
</evidence>
<proteinExistence type="predicted"/>
<feature type="compositionally biased region" description="Polar residues" evidence="1">
    <location>
        <begin position="64"/>
        <end position="87"/>
    </location>
</feature>
<feature type="region of interest" description="Disordered" evidence="1">
    <location>
        <begin position="20"/>
        <end position="105"/>
    </location>
</feature>
<evidence type="ECO:0000313" key="3">
    <source>
        <dbReference type="RefSeq" id="XP_040927845.2"/>
    </source>
</evidence>
<keyword evidence="2" id="KW-1185">Reference proteome</keyword>
<accession>A0A8M1HHA9</accession>
<reference evidence="3" key="1">
    <citation type="submission" date="2025-08" db="UniProtKB">
        <authorList>
            <consortium name="RefSeq"/>
        </authorList>
    </citation>
    <scope>IDENTIFICATION</scope>
</reference>
<dbReference type="PANTHER" id="PTHR13594">
    <property type="entry name" value="CENTRIOLAR COILED-COIL PROTEIN OF 110 KDA"/>
    <property type="match status" value="1"/>
</dbReference>
<dbReference type="RefSeq" id="XP_040927845.2">
    <property type="nucleotide sequence ID" value="XM_041071911.2"/>
</dbReference>
<dbReference type="GeneID" id="114860896"/>
<sequence length="105" mass="11816">MPLRDRLSLLQQDRELRAERKLRDMEKTKSPKEIAVLSAATQRSLDLKKKVSESPAQARKMQQKPKSPTTNSPEAQSRPKFSSSSTAEPARELVQKDARGESEAL</sequence>
<feature type="compositionally biased region" description="Basic and acidic residues" evidence="1">
    <location>
        <begin position="20"/>
        <end position="32"/>
    </location>
</feature>
<dbReference type="PANTHER" id="PTHR13594:SF3">
    <property type="entry name" value="CENTRIOLAR COILED-COIL PROTEIN OF 110 KDA-LIKE ISOFORM X3"/>
    <property type="match status" value="1"/>
</dbReference>